<dbReference type="Proteomes" id="UP001054902">
    <property type="component" value="Unassembled WGS sequence"/>
</dbReference>
<evidence type="ECO:0000256" key="1">
    <source>
        <dbReference type="SAM" id="Coils"/>
    </source>
</evidence>
<organism evidence="3 4">
    <name type="scientific">Chaetoceros tenuissimus</name>
    <dbReference type="NCBI Taxonomy" id="426638"/>
    <lineage>
        <taxon>Eukaryota</taxon>
        <taxon>Sar</taxon>
        <taxon>Stramenopiles</taxon>
        <taxon>Ochrophyta</taxon>
        <taxon>Bacillariophyta</taxon>
        <taxon>Coscinodiscophyceae</taxon>
        <taxon>Chaetocerotophycidae</taxon>
        <taxon>Chaetocerotales</taxon>
        <taxon>Chaetocerotaceae</taxon>
        <taxon>Chaetoceros</taxon>
    </lineage>
</organism>
<feature type="region of interest" description="Disordered" evidence="2">
    <location>
        <begin position="121"/>
        <end position="151"/>
    </location>
</feature>
<comment type="caution">
    <text evidence="3">The sequence shown here is derived from an EMBL/GenBank/DDBJ whole genome shotgun (WGS) entry which is preliminary data.</text>
</comment>
<name>A0AAD3CTG3_9STRA</name>
<evidence type="ECO:0000256" key="2">
    <source>
        <dbReference type="SAM" id="MobiDB-lite"/>
    </source>
</evidence>
<dbReference type="AlphaFoldDB" id="A0AAD3CTG3"/>
<proteinExistence type="predicted"/>
<evidence type="ECO:0008006" key="5">
    <source>
        <dbReference type="Google" id="ProtNLM"/>
    </source>
</evidence>
<accession>A0AAD3CTG3</accession>
<keyword evidence="1" id="KW-0175">Coiled coil</keyword>
<feature type="compositionally biased region" description="Low complexity" evidence="2">
    <location>
        <begin position="451"/>
        <end position="465"/>
    </location>
</feature>
<protein>
    <recommendedName>
        <fullName evidence="5">Mediator of RNA polymerase II transcription subunit 17</fullName>
    </recommendedName>
</protein>
<sequence length="737" mass="82480">MKEDFESITEAPSHILADGNHIYLPKSTKAEKAAFFAQTVASYKLVHADEKQEIAEKEAEKEEKKKDDDEVMNIHPLHLASARLRTNGIDELSKAVNLATLVQSGEYFAFSNIIDSSLQSSSSTTAAGGNANAKASTAASQTAQAKSDEQEEEMILRSKYILNRKRKQYSDATDTFLQHYKRLQVVTSAQKVVDQRYLQLRKRWKLSAPEHGNVVQAPVRPNETIAIDVDIYSGKASGGGIEANGKGGTVSTLGKIARMVPRYATIELADDFGVNDLVKYMKQYEKEHEDDGGIDSEMKEVNSIGNEEIDEEKELTVAKAFAVADPTLGSVDLNRFDPDDVPLLTLYFQIQKCSTGFVRSVALSSFVNIDHESQKVKNGKKGSNGQGQSVEDIISAITKDKTKPKDDELLIQSLQHSLFCANLFDSIRKEVTSVQKSRSVASMVNGTRIGSQIQNQSQTTQSKQQPAWLSSDMEENFLPPPSLMASGDAVQKRGRGFDVLPLSVIHCHEGEVKVQLNSEYALNIKLVDSKNSRETVQDSVLNENTIDTDEHLCGSQSREELDVLCRQLLLHAQFVFHDHHKQRSRPDKEQEVAPQERQKIDYSTGIARNTTNVSRNVLIKEKKVEEMPNILQSCVALGNKVIFERKVRVALENLKRWQTHNCPYINFSVDWLPLSTFNAHVQFSIAFTQFDAIDVHISGDTMKVTNFNLEGEYREVIFGSSEEFESYIRIFMKSIAK</sequence>
<reference evidence="3 4" key="1">
    <citation type="journal article" date="2021" name="Sci. Rep.">
        <title>The genome of the diatom Chaetoceros tenuissimus carries an ancient integrated fragment of an extant virus.</title>
        <authorList>
            <person name="Hongo Y."/>
            <person name="Kimura K."/>
            <person name="Takaki Y."/>
            <person name="Yoshida Y."/>
            <person name="Baba S."/>
            <person name="Kobayashi G."/>
            <person name="Nagasaki K."/>
            <person name="Hano T."/>
            <person name="Tomaru Y."/>
        </authorList>
    </citation>
    <scope>NUCLEOTIDE SEQUENCE [LARGE SCALE GENOMIC DNA]</scope>
    <source>
        <strain evidence="3 4">NIES-3715</strain>
    </source>
</reference>
<keyword evidence="4" id="KW-1185">Reference proteome</keyword>
<feature type="coiled-coil region" evidence="1">
    <location>
        <begin position="40"/>
        <end position="67"/>
    </location>
</feature>
<evidence type="ECO:0000313" key="3">
    <source>
        <dbReference type="EMBL" id="GFH50856.1"/>
    </source>
</evidence>
<feature type="region of interest" description="Disordered" evidence="2">
    <location>
        <begin position="449"/>
        <end position="468"/>
    </location>
</feature>
<gene>
    <name evidence="3" type="ORF">CTEN210_07332</name>
</gene>
<dbReference type="EMBL" id="BLLK01000042">
    <property type="protein sequence ID" value="GFH50856.1"/>
    <property type="molecule type" value="Genomic_DNA"/>
</dbReference>
<feature type="compositionally biased region" description="Low complexity" evidence="2">
    <location>
        <begin position="121"/>
        <end position="145"/>
    </location>
</feature>
<evidence type="ECO:0000313" key="4">
    <source>
        <dbReference type="Proteomes" id="UP001054902"/>
    </source>
</evidence>